<dbReference type="Proteomes" id="UP001244295">
    <property type="component" value="Unassembled WGS sequence"/>
</dbReference>
<evidence type="ECO:0000313" key="1">
    <source>
        <dbReference type="EMBL" id="MDP9926121.1"/>
    </source>
</evidence>
<evidence type="ECO:0000313" key="2">
    <source>
        <dbReference type="Proteomes" id="UP001244295"/>
    </source>
</evidence>
<name>A0AAW8E314_9BURK</name>
<proteinExistence type="predicted"/>
<gene>
    <name evidence="1" type="ORF">J2W25_005168</name>
</gene>
<accession>A0AAW8E314</accession>
<comment type="caution">
    <text evidence="1">The sequence shown here is derived from an EMBL/GenBank/DDBJ whole genome shotgun (WGS) entry which is preliminary data.</text>
</comment>
<reference evidence="1" key="1">
    <citation type="submission" date="2023-07" db="EMBL/GenBank/DDBJ databases">
        <title>Sorghum-associated microbial communities from plants grown in Nebraska, USA.</title>
        <authorList>
            <person name="Schachtman D."/>
        </authorList>
    </citation>
    <scope>NUCLEOTIDE SEQUENCE</scope>
    <source>
        <strain evidence="1">DS2795</strain>
    </source>
</reference>
<dbReference type="EMBL" id="JAUSRR010000010">
    <property type="protein sequence ID" value="MDP9926121.1"/>
    <property type="molecule type" value="Genomic_DNA"/>
</dbReference>
<dbReference type="AlphaFoldDB" id="A0AAW8E314"/>
<organism evidence="1 2">
    <name type="scientific">Variovorax boronicumulans</name>
    <dbReference type="NCBI Taxonomy" id="436515"/>
    <lineage>
        <taxon>Bacteria</taxon>
        <taxon>Pseudomonadati</taxon>
        <taxon>Pseudomonadota</taxon>
        <taxon>Betaproteobacteria</taxon>
        <taxon>Burkholderiales</taxon>
        <taxon>Comamonadaceae</taxon>
        <taxon>Variovorax</taxon>
    </lineage>
</organism>
<protein>
    <submittedName>
        <fullName evidence="1">Uncharacterized protein</fullName>
    </submittedName>
</protein>
<sequence length="44" mass="5002">MLIAIVEKVISAFFEYDLIAEKKANTTFLCPANSTEEDQLIPFH</sequence>